<organism evidence="1">
    <name type="scientific">hydrocarbon metagenome</name>
    <dbReference type="NCBI Taxonomy" id="938273"/>
    <lineage>
        <taxon>unclassified sequences</taxon>
        <taxon>metagenomes</taxon>
        <taxon>ecological metagenomes</taxon>
    </lineage>
</organism>
<evidence type="ECO:0008006" key="2">
    <source>
        <dbReference type="Google" id="ProtNLM"/>
    </source>
</evidence>
<proteinExistence type="predicted"/>
<dbReference type="EMBL" id="LNQE01001865">
    <property type="protein sequence ID" value="KUG03895.1"/>
    <property type="molecule type" value="Genomic_DNA"/>
</dbReference>
<reference evidence="1" key="1">
    <citation type="journal article" date="2015" name="Proc. Natl. Acad. Sci. U.S.A.">
        <title>Networks of energetic and metabolic interactions define dynamics in microbial communities.</title>
        <authorList>
            <person name="Embree M."/>
            <person name="Liu J.K."/>
            <person name="Al-Bassam M.M."/>
            <person name="Zengler K."/>
        </authorList>
    </citation>
    <scope>NUCLEOTIDE SEQUENCE</scope>
</reference>
<name>A0A0W8E5F7_9ZZZZ</name>
<comment type="caution">
    <text evidence="1">The sequence shown here is derived from an EMBL/GenBank/DDBJ whole genome shotgun (WGS) entry which is preliminary data.</text>
</comment>
<evidence type="ECO:0000313" key="1">
    <source>
        <dbReference type="EMBL" id="KUG03895.1"/>
    </source>
</evidence>
<dbReference type="Pfam" id="PF10670">
    <property type="entry name" value="DUF4198"/>
    <property type="match status" value="1"/>
</dbReference>
<dbReference type="Pfam" id="PF10133">
    <property type="entry name" value="CooT"/>
    <property type="match status" value="1"/>
</dbReference>
<dbReference type="InterPro" id="IPR019613">
    <property type="entry name" value="DUF4198"/>
</dbReference>
<dbReference type="AlphaFoldDB" id="A0A0W8E5F7"/>
<accession>A0A0W8E5F7</accession>
<protein>
    <recommendedName>
        <fullName evidence="2">RNA-binding protein</fullName>
    </recommendedName>
</protein>
<dbReference type="InterPro" id="IPR019300">
    <property type="entry name" value="CooT"/>
</dbReference>
<gene>
    <name evidence="1" type="ORF">ASZ90_018675</name>
</gene>
<sequence>MCEANVYITRNGKEELLMEKVDRMIPGDENNIFMESIFGERRVVQARIKEMQLVHHRIILEEIITTSDVKEQEIWLTLDTEHGHFHGGEEIKLNLFKGYNMKENRDHTFFHPQVFMLQHGQTRECPLHLNQGIVEVNLGEEADGLMQIYAHESGEKELYAKIFVEVGHHHHHGIEPAGLPLEILPYKYQHARIGENYEILVLKNGLPLSGASVKATYTGTSNHDYPHHLLTDEDGKTSLFLAARGNYLFSVVDEEMISTFTLTKSY</sequence>